<evidence type="ECO:0000313" key="1">
    <source>
        <dbReference type="EMBL" id="SNR68837.1"/>
    </source>
</evidence>
<dbReference type="Proteomes" id="UP000198297">
    <property type="component" value="Unassembled WGS sequence"/>
</dbReference>
<accession>A0A238YCG8</accession>
<name>A0A238YCG8_HALEZ</name>
<organism evidence="1 2">
    <name type="scientific">Halorubrum ezzemoulense</name>
    <name type="common">Halorubrum chaoviator</name>
    <dbReference type="NCBI Taxonomy" id="337243"/>
    <lineage>
        <taxon>Archaea</taxon>
        <taxon>Methanobacteriati</taxon>
        <taxon>Methanobacteriota</taxon>
        <taxon>Stenosarchaea group</taxon>
        <taxon>Halobacteria</taxon>
        <taxon>Halobacteriales</taxon>
        <taxon>Haloferacaceae</taxon>
        <taxon>Halorubrum</taxon>
    </lineage>
</organism>
<sequence>MLGFLPRHEQNKGPSGGQYFEYELDLDPGIVLETRAAIAEHTE</sequence>
<dbReference type="EMBL" id="FZNK01000011">
    <property type="protein sequence ID" value="SNR68837.1"/>
    <property type="molecule type" value="Genomic_DNA"/>
</dbReference>
<reference evidence="1 2" key="1">
    <citation type="submission" date="2017-06" db="EMBL/GenBank/DDBJ databases">
        <authorList>
            <person name="Kim H.J."/>
            <person name="Triplett B.A."/>
        </authorList>
    </citation>
    <scope>NUCLEOTIDE SEQUENCE [LARGE SCALE GENOMIC DNA]</scope>
    <source>
        <strain evidence="1 2">DSM 19316</strain>
    </source>
</reference>
<gene>
    <name evidence="1" type="ORF">SAMN06266787_1111</name>
</gene>
<evidence type="ECO:0008006" key="3">
    <source>
        <dbReference type="Google" id="ProtNLM"/>
    </source>
</evidence>
<dbReference type="AlphaFoldDB" id="A0A238YCG8"/>
<proteinExistence type="predicted"/>
<dbReference type="RefSeq" id="WP_244166281.1">
    <property type="nucleotide sequence ID" value="NZ_FZNK01000011.1"/>
</dbReference>
<protein>
    <recommendedName>
        <fullName evidence="3">Cell division control protein 6</fullName>
    </recommendedName>
</protein>
<evidence type="ECO:0000313" key="2">
    <source>
        <dbReference type="Proteomes" id="UP000198297"/>
    </source>
</evidence>